<sequence length="355" mass="39738">MKKAALLLLSLCSGFVQAQALKAPVGVRPCCAFGVDLKAELGSVPVPFFSLENVLSSNEVGTHHYNDGSESVPGSLLGLNEEANGLIFTELGGFIDTAHVRDTSDYTYYLFQLNRHYLGRAAHLDLPEELRVRRIRWYEHKNKLSEQENIERSAQAAALTAFRLAQWHEIAQWFGMVSVSGFKELASAFSSEDLYSNMLGANLAKQVLLSNPDLTPKSFSKAMDSAFQQALKDLQAQPKSVTKAKIQQLDGVWWDSSKRLPDKWVVRFRDYHMALQLTPNYSGANHELSLDAYFADQQPIDQWMSVELIAKDKEKAFSSLPSALKSRSTWSPADYQALSNFAQSVDEKTRPPLKQ</sequence>
<keyword evidence="1" id="KW-0732">Signal</keyword>
<dbReference type="EMBL" id="CAKMUD010000072">
    <property type="protein sequence ID" value="CAH1586031.1"/>
    <property type="molecule type" value="Genomic_DNA"/>
</dbReference>
<dbReference type="InterPro" id="IPR025130">
    <property type="entry name" value="DUF4056"/>
</dbReference>
<organism evidence="2 3">
    <name type="scientific">Vibrio jasicida</name>
    <dbReference type="NCBI Taxonomy" id="766224"/>
    <lineage>
        <taxon>Bacteria</taxon>
        <taxon>Pseudomonadati</taxon>
        <taxon>Pseudomonadota</taxon>
        <taxon>Gammaproteobacteria</taxon>
        <taxon>Vibrionales</taxon>
        <taxon>Vibrionaceae</taxon>
        <taxon>Vibrio</taxon>
    </lineage>
</organism>
<dbReference type="RefSeq" id="WP_038868991.1">
    <property type="nucleotide sequence ID" value="NZ_CAKMTZ010000071.1"/>
</dbReference>
<accession>A0AAU9QJT9</accession>
<proteinExistence type="predicted"/>
<reference evidence="2" key="1">
    <citation type="submission" date="2022-01" db="EMBL/GenBank/DDBJ databases">
        <authorList>
            <person name="Lagorce A."/>
        </authorList>
    </citation>
    <scope>NUCLEOTIDE SEQUENCE</scope>
    <source>
        <strain evidence="2">Th15_F1_A12</strain>
    </source>
</reference>
<dbReference type="GeneID" id="48231214"/>
<feature type="signal peptide" evidence="1">
    <location>
        <begin position="1"/>
        <end position="18"/>
    </location>
</feature>
<gene>
    <name evidence="2" type="ORF">THF1A12_20243</name>
</gene>
<feature type="chain" id="PRO_5044021030" evidence="1">
    <location>
        <begin position="19"/>
        <end position="355"/>
    </location>
</feature>
<comment type="caution">
    <text evidence="2">The sequence shown here is derived from an EMBL/GenBank/DDBJ whole genome shotgun (WGS) entry which is preliminary data.</text>
</comment>
<name>A0AAU9QJT9_9VIBR</name>
<dbReference type="Proteomes" id="UP001295462">
    <property type="component" value="Unassembled WGS sequence"/>
</dbReference>
<evidence type="ECO:0000256" key="1">
    <source>
        <dbReference type="SAM" id="SignalP"/>
    </source>
</evidence>
<evidence type="ECO:0000313" key="3">
    <source>
        <dbReference type="Proteomes" id="UP001295462"/>
    </source>
</evidence>
<dbReference type="Pfam" id="PF13265">
    <property type="entry name" value="DUF4056"/>
    <property type="match status" value="1"/>
</dbReference>
<protein>
    <submittedName>
        <fullName evidence="2">Membrane protein</fullName>
    </submittedName>
</protein>
<dbReference type="AlphaFoldDB" id="A0AAU9QJT9"/>
<evidence type="ECO:0000313" key="2">
    <source>
        <dbReference type="EMBL" id="CAH1586031.1"/>
    </source>
</evidence>